<name>A0ABR4M2X1_9EURO</name>
<reference evidence="2 3" key="1">
    <citation type="submission" date="2024-07" db="EMBL/GenBank/DDBJ databases">
        <title>Section-level genome sequencing and comparative genomics of Aspergillus sections Usti and Cavernicolus.</title>
        <authorList>
            <consortium name="Lawrence Berkeley National Laboratory"/>
            <person name="Nybo J.L."/>
            <person name="Vesth T.C."/>
            <person name="Theobald S."/>
            <person name="Frisvad J.C."/>
            <person name="Larsen T.O."/>
            <person name="Kjaerboelling I."/>
            <person name="Rothschild-Mancinelli K."/>
            <person name="Lyhne E.K."/>
            <person name="Kogle M.E."/>
            <person name="Barry K."/>
            <person name="Clum A."/>
            <person name="Na H."/>
            <person name="Ledsgaard L."/>
            <person name="Lin J."/>
            <person name="Lipzen A."/>
            <person name="Kuo A."/>
            <person name="Riley R."/>
            <person name="Mondo S."/>
            <person name="Labutti K."/>
            <person name="Haridas S."/>
            <person name="Pangalinan J."/>
            <person name="Salamov A.A."/>
            <person name="Simmons B.A."/>
            <person name="Magnuson J.K."/>
            <person name="Chen J."/>
            <person name="Drula E."/>
            <person name="Henrissat B."/>
            <person name="Wiebenga A."/>
            <person name="Lubbers R.J."/>
            <person name="Gomes A.C."/>
            <person name="Macurrencykelacurrency M.R."/>
            <person name="Stajich J."/>
            <person name="Grigoriev I.V."/>
            <person name="Mortensen U.H."/>
            <person name="De Vries R.P."/>
            <person name="Baker S.E."/>
            <person name="Andersen M.R."/>
        </authorList>
    </citation>
    <scope>NUCLEOTIDE SEQUENCE [LARGE SCALE GENOMIC DNA]</scope>
    <source>
        <strain evidence="2 3">CBS 449.75</strain>
    </source>
</reference>
<protein>
    <submittedName>
        <fullName evidence="2">Uncharacterized protein</fullName>
    </submittedName>
</protein>
<evidence type="ECO:0000313" key="2">
    <source>
        <dbReference type="EMBL" id="KAL2870508.1"/>
    </source>
</evidence>
<evidence type="ECO:0000313" key="3">
    <source>
        <dbReference type="Proteomes" id="UP001610432"/>
    </source>
</evidence>
<evidence type="ECO:0000256" key="1">
    <source>
        <dbReference type="SAM" id="MobiDB-lite"/>
    </source>
</evidence>
<gene>
    <name evidence="2" type="ORF">BJX67DRAFT_287108</name>
</gene>
<dbReference type="Proteomes" id="UP001610432">
    <property type="component" value="Unassembled WGS sequence"/>
</dbReference>
<proteinExistence type="predicted"/>
<dbReference type="EMBL" id="JBFXLQ010000006">
    <property type="protein sequence ID" value="KAL2870508.1"/>
    <property type="molecule type" value="Genomic_DNA"/>
</dbReference>
<feature type="region of interest" description="Disordered" evidence="1">
    <location>
        <begin position="1"/>
        <end position="20"/>
    </location>
</feature>
<accession>A0ABR4M2X1</accession>
<keyword evidence="3" id="KW-1185">Reference proteome</keyword>
<organism evidence="2 3">
    <name type="scientific">Aspergillus lucknowensis</name>
    <dbReference type="NCBI Taxonomy" id="176173"/>
    <lineage>
        <taxon>Eukaryota</taxon>
        <taxon>Fungi</taxon>
        <taxon>Dikarya</taxon>
        <taxon>Ascomycota</taxon>
        <taxon>Pezizomycotina</taxon>
        <taxon>Eurotiomycetes</taxon>
        <taxon>Eurotiomycetidae</taxon>
        <taxon>Eurotiales</taxon>
        <taxon>Aspergillaceae</taxon>
        <taxon>Aspergillus</taxon>
        <taxon>Aspergillus subgen. Nidulantes</taxon>
    </lineage>
</organism>
<dbReference type="GeneID" id="98141814"/>
<comment type="caution">
    <text evidence="2">The sequence shown here is derived from an EMBL/GenBank/DDBJ whole genome shotgun (WGS) entry which is preliminary data.</text>
</comment>
<sequence length="221" mass="25278">MMRVNKEYPTDELPKQSQREKEFFDSTDHLLVLKSDLPRTQISSVSKKPGRAAPAGWRHSCCFGASAALRLCHGADRTSTKLSWSFPVSQRSHLVAHQSLSRPLALVKTRNSKSPSCGHNMEKKTRLAPLVVHLQNESTRFDFSTSAGCEIRLDKTPLSRARSVPGDLRRQHQCFPRQSHSDRFGMPWFSSVMLRVQNNPPKKLTRGSRRKERDFLRIFPR</sequence>
<dbReference type="RefSeq" id="XP_070889487.1">
    <property type="nucleotide sequence ID" value="XM_071026742.1"/>
</dbReference>